<dbReference type="Proteomes" id="UP000240481">
    <property type="component" value="Unassembled WGS sequence"/>
</dbReference>
<dbReference type="SUPFAM" id="SSF50022">
    <property type="entry name" value="ISP domain"/>
    <property type="match status" value="1"/>
</dbReference>
<dbReference type="InterPro" id="IPR012748">
    <property type="entry name" value="Rieske-like_NirD"/>
</dbReference>
<evidence type="ECO:0000259" key="3">
    <source>
        <dbReference type="Pfam" id="PF13806"/>
    </source>
</evidence>
<dbReference type="GO" id="GO:0008942">
    <property type="term" value="F:nitrite reductase [NAD(P)H] activity"/>
    <property type="evidence" value="ECO:0007669"/>
    <property type="project" value="InterPro"/>
</dbReference>
<accession>A0A0J8V9A0</accession>
<dbReference type="CDD" id="cd03529">
    <property type="entry name" value="Rieske_NirD"/>
    <property type="match status" value="1"/>
</dbReference>
<evidence type="ECO:0000256" key="1">
    <source>
        <dbReference type="ARBA" id="ARBA00023002"/>
    </source>
</evidence>
<gene>
    <name evidence="4" type="primary">nirD</name>
    <name evidence="4" type="ORF">C9I94_18590</name>
</gene>
<organism evidence="4 5">
    <name type="scientific">Photobacterium swingsii</name>
    <dbReference type="NCBI Taxonomy" id="680026"/>
    <lineage>
        <taxon>Bacteria</taxon>
        <taxon>Pseudomonadati</taxon>
        <taxon>Pseudomonadota</taxon>
        <taxon>Gammaproteobacteria</taxon>
        <taxon>Vibrionales</taxon>
        <taxon>Vibrionaceae</taxon>
        <taxon>Photobacterium</taxon>
    </lineage>
</organism>
<dbReference type="PROSITE" id="PS51300">
    <property type="entry name" value="NIRD"/>
    <property type="match status" value="1"/>
</dbReference>
<proteinExistence type="predicted"/>
<evidence type="ECO:0000256" key="2">
    <source>
        <dbReference type="ARBA" id="ARBA00023063"/>
    </source>
</evidence>
<dbReference type="GO" id="GO:0042128">
    <property type="term" value="P:nitrate assimilation"/>
    <property type="evidence" value="ECO:0007669"/>
    <property type="project" value="UniProtKB-KW"/>
</dbReference>
<dbReference type="Pfam" id="PF13806">
    <property type="entry name" value="Rieske_2"/>
    <property type="match status" value="1"/>
</dbReference>
<dbReference type="EMBL" id="PYLZ01000011">
    <property type="protein sequence ID" value="PSW22791.1"/>
    <property type="molecule type" value="Genomic_DNA"/>
</dbReference>
<keyword evidence="1" id="KW-0560">Oxidoreductase</keyword>
<dbReference type="PANTHER" id="PTHR40562">
    <property type="match status" value="1"/>
</dbReference>
<dbReference type="Gene3D" id="2.102.10.10">
    <property type="entry name" value="Rieske [2Fe-2S] iron-sulphur domain"/>
    <property type="match status" value="1"/>
</dbReference>
<keyword evidence="5" id="KW-1185">Reference proteome</keyword>
<dbReference type="GO" id="GO:0051537">
    <property type="term" value="F:2 iron, 2 sulfur cluster binding"/>
    <property type="evidence" value="ECO:0007669"/>
    <property type="project" value="InterPro"/>
</dbReference>
<dbReference type="STRING" id="680026.AB733_16095"/>
<comment type="caution">
    <text evidence="4">The sequence shown here is derived from an EMBL/GenBank/DDBJ whole genome shotgun (WGS) entry which is preliminary data.</text>
</comment>
<dbReference type="InterPro" id="IPR036922">
    <property type="entry name" value="Rieske_2Fe-2S_sf"/>
</dbReference>
<protein>
    <submittedName>
        <fullName evidence="4">Nitrite reductase (NAD(P)H) small subunit</fullName>
    </submittedName>
</protein>
<sequence>MWTKVCHREHLIPESGRAALVGQQQLALFYLPSIQEQVFAIGNWDPIGKAFVISRGIVGDIAGQLCVASPLYKQHFQLATGECIEQKDIQLPVWKTQWRGEELWIRMTPKPG</sequence>
<reference evidence="4 5" key="1">
    <citation type="submission" date="2018-01" db="EMBL/GenBank/DDBJ databases">
        <title>Whole genome sequencing of Histamine producing bacteria.</title>
        <authorList>
            <person name="Butler K."/>
        </authorList>
    </citation>
    <scope>NUCLEOTIDE SEQUENCE [LARGE SCALE GENOMIC DNA]</scope>
    <source>
        <strain evidence="4 5">DSM 24669</strain>
    </source>
</reference>
<evidence type="ECO:0000313" key="4">
    <source>
        <dbReference type="EMBL" id="PSW22791.1"/>
    </source>
</evidence>
<dbReference type="OrthoDB" id="516687at2"/>
<keyword evidence="2" id="KW-0534">Nitrate assimilation</keyword>
<dbReference type="NCBIfam" id="TIGR02378">
    <property type="entry name" value="nirD_assim_sml"/>
    <property type="match status" value="1"/>
</dbReference>
<dbReference type="RefSeq" id="WP_048899682.1">
    <property type="nucleotide sequence ID" value="NZ_AP024853.1"/>
</dbReference>
<dbReference type="InterPro" id="IPR017881">
    <property type="entry name" value="NirD"/>
</dbReference>
<dbReference type="PANTHER" id="PTHR40562:SF1">
    <property type="entry name" value="NITRITE REDUCTASE (NADH) SMALL SUBUNIT"/>
    <property type="match status" value="1"/>
</dbReference>
<name>A0A0J8V9A0_9GAMM</name>
<dbReference type="AlphaFoldDB" id="A0A0J8V9A0"/>
<evidence type="ECO:0000313" key="5">
    <source>
        <dbReference type="Proteomes" id="UP000240481"/>
    </source>
</evidence>
<feature type="domain" description="Rieske-like [2Fe-2S]" evidence="3">
    <location>
        <begin position="2"/>
        <end position="106"/>
    </location>
</feature>